<organism evidence="6 7">
    <name type="scientific">Roseiterribacter gracilis</name>
    <dbReference type="NCBI Taxonomy" id="2812848"/>
    <lineage>
        <taxon>Bacteria</taxon>
        <taxon>Pseudomonadati</taxon>
        <taxon>Pseudomonadota</taxon>
        <taxon>Alphaproteobacteria</taxon>
        <taxon>Rhodospirillales</taxon>
        <taxon>Roseiterribacteraceae</taxon>
        <taxon>Roseiterribacter</taxon>
    </lineage>
</organism>
<evidence type="ECO:0000256" key="3">
    <source>
        <dbReference type="PIRSR" id="PIRSR603782-1"/>
    </source>
</evidence>
<proteinExistence type="inferred from homology"/>
<reference evidence="6" key="1">
    <citation type="submission" date="2021-02" db="EMBL/GenBank/DDBJ databases">
        <title>Genome sequence of Rhodospirillales sp. strain TMPK1 isolated from soil.</title>
        <authorList>
            <person name="Nakai R."/>
            <person name="Kusada H."/>
            <person name="Tamaki H."/>
        </authorList>
    </citation>
    <scope>NUCLEOTIDE SEQUENCE</scope>
    <source>
        <strain evidence="6">TMPK1</strain>
    </source>
</reference>
<evidence type="ECO:0000313" key="7">
    <source>
        <dbReference type="Proteomes" id="UP000681075"/>
    </source>
</evidence>
<feature type="chain" id="PRO_5035786686" evidence="5">
    <location>
        <begin position="18"/>
        <end position="181"/>
    </location>
</feature>
<dbReference type="GO" id="GO:0046872">
    <property type="term" value="F:metal ion binding"/>
    <property type="evidence" value="ECO:0007669"/>
    <property type="project" value="UniProtKB-KW"/>
</dbReference>
<feature type="binding site" evidence="3">
    <location>
        <position position="56"/>
    </location>
    <ligand>
        <name>Cu cation</name>
        <dbReference type="ChEBI" id="CHEBI:23378"/>
    </ligand>
</feature>
<dbReference type="SUPFAM" id="SSF52833">
    <property type="entry name" value="Thioredoxin-like"/>
    <property type="match status" value="1"/>
</dbReference>
<dbReference type="CDD" id="cd02968">
    <property type="entry name" value="SCO"/>
    <property type="match status" value="1"/>
</dbReference>
<keyword evidence="7" id="KW-1185">Reference proteome</keyword>
<evidence type="ECO:0000256" key="2">
    <source>
        <dbReference type="ARBA" id="ARBA00023008"/>
    </source>
</evidence>
<dbReference type="PANTHER" id="PTHR12151:SF25">
    <property type="entry name" value="LINALOOL DEHYDRATASE_ISOMERASE DOMAIN-CONTAINING PROTEIN"/>
    <property type="match status" value="1"/>
</dbReference>
<feature type="binding site" evidence="3">
    <location>
        <position position="52"/>
    </location>
    <ligand>
        <name>Cu cation</name>
        <dbReference type="ChEBI" id="CHEBI:23378"/>
    </ligand>
</feature>
<dbReference type="InterPro" id="IPR036249">
    <property type="entry name" value="Thioredoxin-like_sf"/>
</dbReference>
<feature type="signal peptide" evidence="5">
    <location>
        <begin position="1"/>
        <end position="17"/>
    </location>
</feature>
<dbReference type="InterPro" id="IPR003782">
    <property type="entry name" value="SCO1/SenC"/>
</dbReference>
<name>A0A8S8XBR7_9PROT</name>
<dbReference type="PANTHER" id="PTHR12151">
    <property type="entry name" value="ELECTRON TRANSPORT PROTIN SCO1/SENC FAMILY MEMBER"/>
    <property type="match status" value="1"/>
</dbReference>
<evidence type="ECO:0000256" key="1">
    <source>
        <dbReference type="ARBA" id="ARBA00010996"/>
    </source>
</evidence>
<dbReference type="FunFam" id="3.40.30.10:FF:000013">
    <property type="entry name" value="Blast:Protein SCO1 homolog, mitochondrial"/>
    <property type="match status" value="1"/>
</dbReference>
<accession>A0A8S8XBR7</accession>
<keyword evidence="4" id="KW-1015">Disulfide bond</keyword>
<dbReference type="AlphaFoldDB" id="A0A8S8XBR7"/>
<feature type="binding site" evidence="3">
    <location>
        <position position="141"/>
    </location>
    <ligand>
        <name>Cu cation</name>
        <dbReference type="ChEBI" id="CHEBI:23378"/>
    </ligand>
</feature>
<dbReference type="Pfam" id="PF02630">
    <property type="entry name" value="SCO1-SenC"/>
    <property type="match status" value="1"/>
</dbReference>
<evidence type="ECO:0000256" key="4">
    <source>
        <dbReference type="PIRSR" id="PIRSR603782-2"/>
    </source>
</evidence>
<gene>
    <name evidence="6" type="ORF">TMPK1_31300</name>
</gene>
<protein>
    <submittedName>
        <fullName evidence="6">Uncharacterized protein</fullName>
    </submittedName>
</protein>
<keyword evidence="5" id="KW-0732">Signal</keyword>
<dbReference type="EMBL" id="BOPV01000001">
    <property type="protein sequence ID" value="GIL40893.1"/>
    <property type="molecule type" value="Genomic_DNA"/>
</dbReference>
<evidence type="ECO:0000256" key="5">
    <source>
        <dbReference type="SAM" id="SignalP"/>
    </source>
</evidence>
<dbReference type="Proteomes" id="UP000681075">
    <property type="component" value="Unassembled WGS sequence"/>
</dbReference>
<dbReference type="RefSeq" id="WP_420244139.1">
    <property type="nucleotide sequence ID" value="NZ_BOPV01000001.1"/>
</dbReference>
<evidence type="ECO:0000313" key="6">
    <source>
        <dbReference type="EMBL" id="GIL40893.1"/>
    </source>
</evidence>
<dbReference type="Gene3D" id="3.40.30.10">
    <property type="entry name" value="Glutaredoxin"/>
    <property type="match status" value="1"/>
</dbReference>
<comment type="caution">
    <text evidence="6">The sequence shown here is derived from an EMBL/GenBank/DDBJ whole genome shotgun (WGS) entry which is preliminary data.</text>
</comment>
<comment type="similarity">
    <text evidence="1">Belongs to the SCO1/2 family.</text>
</comment>
<keyword evidence="3" id="KW-0479">Metal-binding</keyword>
<feature type="disulfide bond" description="Redox-active" evidence="4">
    <location>
        <begin position="52"/>
        <end position="56"/>
    </location>
</feature>
<keyword evidence="2 3" id="KW-0186">Copper</keyword>
<sequence length="181" mass="20189">MWWRLALCLFFVVPAHAAEQVDWSLRRTDGRPAAMRNLPARWLLIYFGYTRCADICPTALADLAEVMDRLGSLAPRVQPVFVTLDPSRDTPAALDSYVTLFRAGILPLTGSEASVSDAARRFHVHVTRYQDPKLGDYSIDHSSSFFLVAPNRQLLADFATPDLSPDEIAPSIRALLTKEKS</sequence>